<proteinExistence type="predicted"/>
<sequence length="92" mass="10247">MVDVSWMDNRPVHFSGTDCSTQAAILQRRAGATIVDAPAPQLIKDYQYGMGGADIHDQLRLQRYSIQGAMKMKKYYPLSSSGSSIWLLSTHI</sequence>
<gene>
    <name evidence="1" type="ORF">PC110_g10726</name>
</gene>
<name>A0A329S897_9STRA</name>
<protein>
    <recommendedName>
        <fullName evidence="3">PiggyBac transposable element-derived protein domain-containing protein</fullName>
    </recommendedName>
</protein>
<dbReference type="EMBL" id="MJFZ01000256">
    <property type="protein sequence ID" value="RAW32945.1"/>
    <property type="molecule type" value="Genomic_DNA"/>
</dbReference>
<keyword evidence="2" id="KW-1185">Reference proteome</keyword>
<evidence type="ECO:0000313" key="2">
    <source>
        <dbReference type="Proteomes" id="UP000251314"/>
    </source>
</evidence>
<evidence type="ECO:0008006" key="3">
    <source>
        <dbReference type="Google" id="ProtNLM"/>
    </source>
</evidence>
<accession>A0A329S897</accession>
<evidence type="ECO:0000313" key="1">
    <source>
        <dbReference type="EMBL" id="RAW32945.1"/>
    </source>
</evidence>
<comment type="caution">
    <text evidence="1">The sequence shown here is derived from an EMBL/GenBank/DDBJ whole genome shotgun (WGS) entry which is preliminary data.</text>
</comment>
<reference evidence="1 2" key="1">
    <citation type="submission" date="2018-01" db="EMBL/GenBank/DDBJ databases">
        <title>Draft genome of the strawberry crown rot pathogen Phytophthora cactorum.</title>
        <authorList>
            <person name="Armitage A.D."/>
            <person name="Lysoe E."/>
            <person name="Nellist C.F."/>
            <person name="Harrison R.J."/>
            <person name="Brurberg M.B."/>
        </authorList>
    </citation>
    <scope>NUCLEOTIDE SEQUENCE [LARGE SCALE GENOMIC DNA]</scope>
    <source>
        <strain evidence="1 2">10300</strain>
    </source>
</reference>
<organism evidence="1 2">
    <name type="scientific">Phytophthora cactorum</name>
    <dbReference type="NCBI Taxonomy" id="29920"/>
    <lineage>
        <taxon>Eukaryota</taxon>
        <taxon>Sar</taxon>
        <taxon>Stramenopiles</taxon>
        <taxon>Oomycota</taxon>
        <taxon>Peronosporomycetes</taxon>
        <taxon>Peronosporales</taxon>
        <taxon>Peronosporaceae</taxon>
        <taxon>Phytophthora</taxon>
    </lineage>
</organism>
<dbReference type="VEuPathDB" id="FungiDB:PC110_g10726"/>
<dbReference type="Proteomes" id="UP000251314">
    <property type="component" value="Unassembled WGS sequence"/>
</dbReference>
<dbReference type="OrthoDB" id="128286at2759"/>
<dbReference type="AlphaFoldDB" id="A0A329S897"/>